<evidence type="ECO:0000313" key="3">
    <source>
        <dbReference type="EMBL" id="TWG08609.1"/>
    </source>
</evidence>
<reference evidence="3 4" key="1">
    <citation type="submission" date="2019-06" db="EMBL/GenBank/DDBJ databases">
        <title>Sequencing the genomes of 1000 actinobacteria strains.</title>
        <authorList>
            <person name="Klenk H.-P."/>
        </authorList>
    </citation>
    <scope>NUCLEOTIDE SEQUENCE [LARGE SCALE GENOMIC DNA]</scope>
    <source>
        <strain evidence="3 4">DSM 46699</strain>
    </source>
</reference>
<keyword evidence="4" id="KW-1185">Reference proteome</keyword>
<evidence type="ECO:0000256" key="1">
    <source>
        <dbReference type="SAM" id="MobiDB-lite"/>
    </source>
</evidence>
<comment type="caution">
    <text evidence="3">The sequence shown here is derived from an EMBL/GenBank/DDBJ whole genome shotgun (WGS) entry which is preliminary data.</text>
</comment>
<dbReference type="Proteomes" id="UP000316184">
    <property type="component" value="Unassembled WGS sequence"/>
</dbReference>
<dbReference type="EMBL" id="VIWX01000001">
    <property type="protein sequence ID" value="TWG08609.1"/>
    <property type="molecule type" value="Genomic_DNA"/>
</dbReference>
<dbReference type="InterPro" id="IPR019099">
    <property type="entry name" value="Uncharacterised_PGPGW_TM"/>
</dbReference>
<protein>
    <submittedName>
        <fullName evidence="3">Uncharacterized protein (TIGR02611 family)</fullName>
    </submittedName>
</protein>
<feature type="transmembrane region" description="Helical" evidence="2">
    <location>
        <begin position="133"/>
        <end position="162"/>
    </location>
</feature>
<feature type="region of interest" description="Disordered" evidence="1">
    <location>
        <begin position="1"/>
        <end position="36"/>
    </location>
</feature>
<accession>A0A561VAG7</accession>
<keyword evidence="2" id="KW-1133">Transmembrane helix</keyword>
<dbReference type="RefSeq" id="WP_246110092.1">
    <property type="nucleotide sequence ID" value="NZ_VIWX01000001.1"/>
</dbReference>
<dbReference type="AlphaFoldDB" id="A0A561VAG7"/>
<evidence type="ECO:0000256" key="2">
    <source>
        <dbReference type="SAM" id="Phobius"/>
    </source>
</evidence>
<dbReference type="NCBIfam" id="TIGR02611">
    <property type="entry name" value="TIGR02611 family protein"/>
    <property type="match status" value="1"/>
</dbReference>
<evidence type="ECO:0000313" key="4">
    <source>
        <dbReference type="Proteomes" id="UP000316184"/>
    </source>
</evidence>
<proteinExistence type="predicted"/>
<dbReference type="Pfam" id="PF09656">
    <property type="entry name" value="PGPGW"/>
    <property type="match status" value="1"/>
</dbReference>
<gene>
    <name evidence="3" type="ORF">FHU35_111231</name>
</gene>
<keyword evidence="2" id="KW-0472">Membrane</keyword>
<feature type="transmembrane region" description="Helical" evidence="2">
    <location>
        <begin position="61"/>
        <end position="82"/>
    </location>
</feature>
<organism evidence="3 4">
    <name type="scientific">Saccharopolyspora dendranthemae</name>
    <dbReference type="NCBI Taxonomy" id="1181886"/>
    <lineage>
        <taxon>Bacteria</taxon>
        <taxon>Bacillati</taxon>
        <taxon>Actinomycetota</taxon>
        <taxon>Actinomycetes</taxon>
        <taxon>Pseudonocardiales</taxon>
        <taxon>Pseudonocardiaceae</taxon>
        <taxon>Saccharopolyspora</taxon>
    </lineage>
</organism>
<name>A0A561VAG7_9PSEU</name>
<keyword evidence="2" id="KW-0812">Transmembrane</keyword>
<sequence length="174" mass="19791">MRTRRTAPRWTALNDKAEPEARTTGADPGNHEQPKHPRLHALRERLHGYREHVRRRPTLNLTYRIVLGVLGATVLLAGILMIPYPGPGWLVVFAGLGILATEFDWAHRVNMFAKRHYQRWVQWLGRQNMATKLTIMAVTGLVVVVTLWLLGMFGTIGGWLGLRWTWLGSPLFGP</sequence>
<feature type="transmembrane region" description="Helical" evidence="2">
    <location>
        <begin position="88"/>
        <end position="106"/>
    </location>
</feature>
<dbReference type="InterPro" id="IPR013434">
    <property type="entry name" value="CHP02611"/>
</dbReference>